<evidence type="ECO:0000313" key="2">
    <source>
        <dbReference type="EMBL" id="QGW29917.1"/>
    </source>
</evidence>
<accession>A0A6I6GB48</accession>
<dbReference type="Proteomes" id="UP000426027">
    <property type="component" value="Chromosome"/>
</dbReference>
<dbReference type="RefSeq" id="WP_157480595.1">
    <property type="nucleotide sequence ID" value="NZ_CP046566.1"/>
</dbReference>
<sequence>MFNINWDKLGIAASIACAIHCAVMPLFISSLPLFGINLIDNKGFEFFMIGVAAVLGILALRHGFKLHHHRYIPMLLFLAGIVFLIAKEIVGNHPLWMIVAAVVLIVSAHFVNYRMCRQANHCHSSDCNH</sequence>
<keyword evidence="1" id="KW-0472">Membrane</keyword>
<dbReference type="InterPro" id="IPR004891">
    <property type="entry name" value="Mercury-R_MerC"/>
</dbReference>
<gene>
    <name evidence="2" type="ORF">GLV81_18940</name>
</gene>
<dbReference type="GO" id="GO:0015097">
    <property type="term" value="F:mercury ion transmembrane transporter activity"/>
    <property type="evidence" value="ECO:0007669"/>
    <property type="project" value="InterPro"/>
</dbReference>
<feature type="transmembrane region" description="Helical" evidence="1">
    <location>
        <begin position="95"/>
        <end position="113"/>
    </location>
</feature>
<proteinExistence type="predicted"/>
<protein>
    <submittedName>
        <fullName evidence="2">MerC family mercury resistance protein</fullName>
    </submittedName>
</protein>
<keyword evidence="1" id="KW-1133">Transmembrane helix</keyword>
<evidence type="ECO:0000256" key="1">
    <source>
        <dbReference type="SAM" id="Phobius"/>
    </source>
</evidence>
<dbReference type="KEGG" id="fls:GLV81_18940"/>
<feature type="transmembrane region" description="Helical" evidence="1">
    <location>
        <begin position="71"/>
        <end position="89"/>
    </location>
</feature>
<evidence type="ECO:0000313" key="3">
    <source>
        <dbReference type="Proteomes" id="UP000426027"/>
    </source>
</evidence>
<organism evidence="2 3">
    <name type="scientific">Phnomibacter ginsenosidimutans</name>
    <dbReference type="NCBI Taxonomy" id="2676868"/>
    <lineage>
        <taxon>Bacteria</taxon>
        <taxon>Pseudomonadati</taxon>
        <taxon>Bacteroidota</taxon>
        <taxon>Chitinophagia</taxon>
        <taxon>Chitinophagales</taxon>
        <taxon>Chitinophagaceae</taxon>
        <taxon>Phnomibacter</taxon>
    </lineage>
</organism>
<dbReference type="Pfam" id="PF03203">
    <property type="entry name" value="MerC"/>
    <property type="match status" value="1"/>
</dbReference>
<dbReference type="AlphaFoldDB" id="A0A6I6GB48"/>
<dbReference type="EMBL" id="CP046566">
    <property type="protein sequence ID" value="QGW29917.1"/>
    <property type="molecule type" value="Genomic_DNA"/>
</dbReference>
<name>A0A6I6GB48_9BACT</name>
<reference evidence="2 3" key="1">
    <citation type="submission" date="2019-11" db="EMBL/GenBank/DDBJ databases">
        <authorList>
            <person name="Im W.T."/>
        </authorList>
    </citation>
    <scope>NUCLEOTIDE SEQUENCE [LARGE SCALE GENOMIC DNA]</scope>
    <source>
        <strain evidence="2 3">SB-02</strain>
    </source>
</reference>
<dbReference type="GO" id="GO:0016020">
    <property type="term" value="C:membrane"/>
    <property type="evidence" value="ECO:0007669"/>
    <property type="project" value="InterPro"/>
</dbReference>
<keyword evidence="3" id="KW-1185">Reference proteome</keyword>
<feature type="transmembrane region" description="Helical" evidence="1">
    <location>
        <begin position="12"/>
        <end position="34"/>
    </location>
</feature>
<keyword evidence="1" id="KW-0812">Transmembrane</keyword>
<feature type="transmembrane region" description="Helical" evidence="1">
    <location>
        <begin position="46"/>
        <end position="64"/>
    </location>
</feature>